<accession>A0A8H5G843</accession>
<dbReference type="Gene3D" id="3.80.10.10">
    <property type="entry name" value="Ribonuclease Inhibitor"/>
    <property type="match status" value="1"/>
</dbReference>
<reference evidence="1 2" key="1">
    <citation type="journal article" date="2020" name="ISME J.">
        <title>Uncovering the hidden diversity of litter-decomposition mechanisms in mushroom-forming fungi.</title>
        <authorList>
            <person name="Floudas D."/>
            <person name="Bentzer J."/>
            <person name="Ahren D."/>
            <person name="Johansson T."/>
            <person name="Persson P."/>
            <person name="Tunlid A."/>
        </authorList>
    </citation>
    <scope>NUCLEOTIDE SEQUENCE [LARGE SCALE GENOMIC DNA]</scope>
    <source>
        <strain evidence="1 2">CBS 406.79</strain>
    </source>
</reference>
<dbReference type="Proteomes" id="UP000518752">
    <property type="component" value="Unassembled WGS sequence"/>
</dbReference>
<protein>
    <recommendedName>
        <fullName evidence="3">F-box domain-containing protein</fullName>
    </recommendedName>
</protein>
<name>A0A8H5G843_9AGAR</name>
<organism evidence="1 2">
    <name type="scientific">Collybiopsis confluens</name>
    <dbReference type="NCBI Taxonomy" id="2823264"/>
    <lineage>
        <taxon>Eukaryota</taxon>
        <taxon>Fungi</taxon>
        <taxon>Dikarya</taxon>
        <taxon>Basidiomycota</taxon>
        <taxon>Agaricomycotina</taxon>
        <taxon>Agaricomycetes</taxon>
        <taxon>Agaricomycetidae</taxon>
        <taxon>Agaricales</taxon>
        <taxon>Marasmiineae</taxon>
        <taxon>Omphalotaceae</taxon>
        <taxon>Collybiopsis</taxon>
    </lineage>
</organism>
<sequence>MDDQAISERRFPNELFSLIIENLYSDKASLRNTALVCRDFALLSRPFIFHEIYSERLVLVASHHSGNKTRKRTRDLLCDLLRQSHSAYIGKYVRTLHFHTQVHSKDLASLDFILQNLPSLVILRLSGPPSGIFRVIQTRLGGKLTNLRMQSVYFGGSNIRLFQDMLESLTGLKILSLLDVDSAALEQKIILPRSLEVLSLADIGEHICHAIGSGMEASTKPSSLKTIIMDYGDAAAVSRSFWEAVGSETQVVLELSLIPMGIPEMTSQNKVVFSCFQHHETIEFFSAVIPRLPENVDEIYIDFNPSSASIDHEFDLPGGKSKQAWINLDDVLKKRHQLGMLKHLYFRCTKRDDLCCMGGSLRRTTGSANRAILGQLGSLLPRSMAEIISFIEIDTDTMYF</sequence>
<dbReference type="EMBL" id="JAACJN010000218">
    <property type="protein sequence ID" value="KAF5360119.1"/>
    <property type="molecule type" value="Genomic_DNA"/>
</dbReference>
<keyword evidence="2" id="KW-1185">Reference proteome</keyword>
<dbReference type="AlphaFoldDB" id="A0A8H5G843"/>
<comment type="caution">
    <text evidence="1">The sequence shown here is derived from an EMBL/GenBank/DDBJ whole genome shotgun (WGS) entry which is preliminary data.</text>
</comment>
<evidence type="ECO:0008006" key="3">
    <source>
        <dbReference type="Google" id="ProtNLM"/>
    </source>
</evidence>
<dbReference type="InterPro" id="IPR032675">
    <property type="entry name" value="LRR_dom_sf"/>
</dbReference>
<dbReference type="SUPFAM" id="SSF52047">
    <property type="entry name" value="RNI-like"/>
    <property type="match status" value="1"/>
</dbReference>
<proteinExistence type="predicted"/>
<evidence type="ECO:0000313" key="2">
    <source>
        <dbReference type="Proteomes" id="UP000518752"/>
    </source>
</evidence>
<dbReference type="OrthoDB" id="2821699at2759"/>
<evidence type="ECO:0000313" key="1">
    <source>
        <dbReference type="EMBL" id="KAF5360119.1"/>
    </source>
</evidence>
<gene>
    <name evidence="1" type="ORF">D9757_011750</name>
</gene>